<comment type="caution">
    <text evidence="2">The sequence shown here is derived from an EMBL/GenBank/DDBJ whole genome shotgun (WGS) entry which is preliminary data.</text>
</comment>
<dbReference type="PATRIC" id="fig|888809.3.peg.643"/>
<evidence type="ECO:0000313" key="2">
    <source>
        <dbReference type="EMBL" id="EGD30386.1"/>
    </source>
</evidence>
<evidence type="ECO:0000256" key="1">
    <source>
        <dbReference type="SAM" id="Phobius"/>
    </source>
</evidence>
<evidence type="ECO:0000313" key="3">
    <source>
        <dbReference type="Proteomes" id="UP000003332"/>
    </source>
</evidence>
<proteinExistence type="predicted"/>
<name>F0I0G8_STRSA</name>
<dbReference type="EMBL" id="AEXV01000005">
    <property type="protein sequence ID" value="EGD30386.1"/>
    <property type="molecule type" value="Genomic_DNA"/>
</dbReference>
<dbReference type="InterPro" id="IPR025270">
    <property type="entry name" value="DUF4044"/>
</dbReference>
<feature type="transmembrane region" description="Helical" evidence="1">
    <location>
        <begin position="20"/>
        <end position="41"/>
    </location>
</feature>
<dbReference type="Pfam" id="PF13253">
    <property type="entry name" value="DUF4044"/>
    <property type="match status" value="1"/>
</dbReference>
<keyword evidence="1" id="KW-0812">Transmembrane</keyword>
<dbReference type="Proteomes" id="UP000003332">
    <property type="component" value="Unassembled WGS sequence"/>
</dbReference>
<gene>
    <name evidence="2" type="ORF">HMPREF9381_0658</name>
</gene>
<keyword evidence="1" id="KW-1133">Transmembrane helix</keyword>
<organism evidence="2 3">
    <name type="scientific">Streptococcus sanguinis SK72</name>
    <dbReference type="NCBI Taxonomy" id="888809"/>
    <lineage>
        <taxon>Bacteria</taxon>
        <taxon>Bacillati</taxon>
        <taxon>Bacillota</taxon>
        <taxon>Bacilli</taxon>
        <taxon>Lactobacillales</taxon>
        <taxon>Streptococcaceae</taxon>
        <taxon>Streptococcus</taxon>
    </lineage>
</organism>
<keyword evidence="1" id="KW-0472">Membrane</keyword>
<protein>
    <recommendedName>
        <fullName evidence="4">DUF4044 domain-containing protein</fullName>
    </recommendedName>
</protein>
<dbReference type="HOGENOM" id="CLU_213751_3_0_9"/>
<reference evidence="2 3" key="1">
    <citation type="submission" date="2011-02" db="EMBL/GenBank/DDBJ databases">
        <authorList>
            <person name="Muzny D."/>
            <person name="Qin X."/>
            <person name="Deng J."/>
            <person name="Jiang H."/>
            <person name="Liu Y."/>
            <person name="Qu J."/>
            <person name="Song X.-Z."/>
            <person name="Zhang L."/>
            <person name="Thornton R."/>
            <person name="Coyle M."/>
            <person name="Francisco L."/>
            <person name="Jackson L."/>
            <person name="Javaid M."/>
            <person name="Korchina V."/>
            <person name="Kovar C."/>
            <person name="Mata R."/>
            <person name="Mathew T."/>
            <person name="Ngo R."/>
            <person name="Nguyen L."/>
            <person name="Nguyen N."/>
            <person name="Okwuonu G."/>
            <person name="Ongeri F."/>
            <person name="Pham C."/>
            <person name="Simmons D."/>
            <person name="Wilczek-Boney K."/>
            <person name="Hale W."/>
            <person name="Jakkamsetti A."/>
            <person name="Pham P."/>
            <person name="Ruth R."/>
            <person name="San Lucas F."/>
            <person name="Warren J."/>
            <person name="Zhang J."/>
            <person name="Zhao Z."/>
            <person name="Zhou C."/>
            <person name="Zhu D."/>
            <person name="Lee S."/>
            <person name="Bess C."/>
            <person name="Blankenburg K."/>
            <person name="Forbes L."/>
            <person name="Fu Q."/>
            <person name="Gubbala S."/>
            <person name="Hirani K."/>
            <person name="Jayaseelan J.C."/>
            <person name="Lara F."/>
            <person name="Munidasa M."/>
            <person name="Palculict T."/>
            <person name="Patil S."/>
            <person name="Pu L.-L."/>
            <person name="Saada N."/>
            <person name="Tang L."/>
            <person name="Weissenberger G."/>
            <person name="Zhu Y."/>
            <person name="Hemphill L."/>
            <person name="Shang Y."/>
            <person name="Youmans B."/>
            <person name="Ayvaz T."/>
            <person name="Ross M."/>
            <person name="Santibanez J."/>
            <person name="Aqrawi P."/>
            <person name="Gross S."/>
            <person name="Joshi V."/>
            <person name="Fowler G."/>
            <person name="Nazareth L."/>
            <person name="Reid J."/>
            <person name="Worley K."/>
            <person name="Petrosino J."/>
            <person name="Highlander S."/>
            <person name="Gibbs R."/>
        </authorList>
    </citation>
    <scope>NUCLEOTIDE SEQUENCE [LARGE SCALE GENOMIC DNA]</scope>
    <source>
        <strain evidence="2 3">SK72</strain>
    </source>
</reference>
<accession>F0I0G8</accession>
<sequence length="42" mass="4518">MAFGDNGQRKKTGFEKLTMLVVIIMLIVTVGAIFATALSAIF</sequence>
<evidence type="ECO:0008006" key="4">
    <source>
        <dbReference type="Google" id="ProtNLM"/>
    </source>
</evidence>
<dbReference type="AlphaFoldDB" id="F0I0G8"/>
<dbReference type="RefSeq" id="WP_002904166.1">
    <property type="nucleotide sequence ID" value="NZ_GL872376.1"/>
</dbReference>